<gene>
    <name evidence="2" type="ORF">EV216_101204</name>
</gene>
<feature type="signal peptide" evidence="1">
    <location>
        <begin position="1"/>
        <end position="15"/>
    </location>
</feature>
<name>A0A4R1Z3H9_9RHOB</name>
<dbReference type="EMBL" id="SLVM01000001">
    <property type="protein sequence ID" value="TCM88189.1"/>
    <property type="molecule type" value="Genomic_DNA"/>
</dbReference>
<keyword evidence="3" id="KW-1185">Reference proteome</keyword>
<proteinExistence type="predicted"/>
<comment type="caution">
    <text evidence="2">The sequence shown here is derived from an EMBL/GenBank/DDBJ whole genome shotgun (WGS) entry which is preliminary data.</text>
</comment>
<evidence type="ECO:0000256" key="1">
    <source>
        <dbReference type="SAM" id="SignalP"/>
    </source>
</evidence>
<organism evidence="2 3">
    <name type="scientific">Rhodovulum steppense</name>
    <dbReference type="NCBI Taxonomy" id="540251"/>
    <lineage>
        <taxon>Bacteria</taxon>
        <taxon>Pseudomonadati</taxon>
        <taxon>Pseudomonadota</taxon>
        <taxon>Alphaproteobacteria</taxon>
        <taxon>Rhodobacterales</taxon>
        <taxon>Paracoccaceae</taxon>
        <taxon>Rhodovulum</taxon>
    </lineage>
</organism>
<dbReference type="AlphaFoldDB" id="A0A4R1Z3H9"/>
<accession>A0A4R1Z3H9</accession>
<feature type="chain" id="PRO_5020348664" evidence="1">
    <location>
        <begin position="16"/>
        <end position="71"/>
    </location>
</feature>
<sequence>MLVLLLLASVFPLLGCQSMTIKEGYPIYLSETLRPATEACVSTYYEERAKAVDGTVTQCRPVGNSMSCVTS</sequence>
<evidence type="ECO:0000313" key="3">
    <source>
        <dbReference type="Proteomes" id="UP000295277"/>
    </source>
</evidence>
<keyword evidence="1" id="KW-0732">Signal</keyword>
<dbReference type="Proteomes" id="UP000295277">
    <property type="component" value="Unassembled WGS sequence"/>
</dbReference>
<reference evidence="2 3" key="1">
    <citation type="submission" date="2019-03" db="EMBL/GenBank/DDBJ databases">
        <title>Genomic Encyclopedia of Type Strains, Phase IV (KMG-IV): sequencing the most valuable type-strain genomes for metagenomic binning, comparative biology and taxonomic classification.</title>
        <authorList>
            <person name="Goeker M."/>
        </authorList>
    </citation>
    <scope>NUCLEOTIDE SEQUENCE [LARGE SCALE GENOMIC DNA]</scope>
    <source>
        <strain evidence="2 3">DSM 21153</strain>
    </source>
</reference>
<evidence type="ECO:0000313" key="2">
    <source>
        <dbReference type="EMBL" id="TCM88189.1"/>
    </source>
</evidence>
<protein>
    <submittedName>
        <fullName evidence="2">Uncharacterized protein</fullName>
    </submittedName>
</protein>